<feature type="region of interest" description="Disordered" evidence="4">
    <location>
        <begin position="1"/>
        <end position="30"/>
    </location>
</feature>
<feature type="domain" description="RRM" evidence="5">
    <location>
        <begin position="136"/>
        <end position="225"/>
    </location>
</feature>
<evidence type="ECO:0000259" key="5">
    <source>
        <dbReference type="PROSITE" id="PS50102"/>
    </source>
</evidence>
<dbReference type="InterPro" id="IPR035979">
    <property type="entry name" value="RBD_domain_sf"/>
</dbReference>
<dbReference type="Pfam" id="PF00076">
    <property type="entry name" value="RRM_1"/>
    <property type="match status" value="2"/>
</dbReference>
<evidence type="ECO:0000256" key="3">
    <source>
        <dbReference type="PROSITE-ProRule" id="PRU00176"/>
    </source>
</evidence>
<dbReference type="RefSeq" id="XP_065644440.1">
    <property type="nucleotide sequence ID" value="XM_065788368.1"/>
</dbReference>
<proteinExistence type="predicted"/>
<gene>
    <name evidence="7" type="primary">LOC100205844</name>
</gene>
<evidence type="ECO:0000256" key="4">
    <source>
        <dbReference type="SAM" id="MobiDB-lite"/>
    </source>
</evidence>
<protein>
    <submittedName>
        <fullName evidence="7">Heterogeneous nuclear ribonucleoprotein A0</fullName>
    </submittedName>
</protein>
<feature type="domain" description="RRM" evidence="5">
    <location>
        <begin position="44"/>
        <end position="123"/>
    </location>
</feature>
<dbReference type="InterPro" id="IPR000504">
    <property type="entry name" value="RRM_dom"/>
</dbReference>
<organism evidence="6 7">
    <name type="scientific">Hydra vulgaris</name>
    <name type="common">Hydra</name>
    <name type="synonym">Hydra attenuata</name>
    <dbReference type="NCBI Taxonomy" id="6087"/>
    <lineage>
        <taxon>Eukaryota</taxon>
        <taxon>Metazoa</taxon>
        <taxon>Cnidaria</taxon>
        <taxon>Hydrozoa</taxon>
        <taxon>Hydroidolina</taxon>
        <taxon>Anthoathecata</taxon>
        <taxon>Aplanulata</taxon>
        <taxon>Hydridae</taxon>
        <taxon>Hydra</taxon>
    </lineage>
</organism>
<keyword evidence="7" id="KW-0687">Ribonucleoprotein</keyword>
<dbReference type="SMART" id="SM00360">
    <property type="entry name" value="RRM"/>
    <property type="match status" value="2"/>
</dbReference>
<accession>A0ABM4B6G7</accession>
<keyword evidence="1" id="KW-0677">Repeat</keyword>
<dbReference type="GeneID" id="100205844"/>
<dbReference type="SUPFAM" id="SSF54928">
    <property type="entry name" value="RNA-binding domain, RBD"/>
    <property type="match status" value="2"/>
</dbReference>
<dbReference type="GO" id="GO:1990904">
    <property type="term" value="C:ribonucleoprotein complex"/>
    <property type="evidence" value="ECO:0007669"/>
    <property type="project" value="UniProtKB-KW"/>
</dbReference>
<dbReference type="PROSITE" id="PS50102">
    <property type="entry name" value="RRM"/>
    <property type="match status" value="2"/>
</dbReference>
<dbReference type="PANTHER" id="PTHR48032">
    <property type="entry name" value="RNA-BINDING PROTEIN MUSASHI HOMOLOG RBP6"/>
    <property type="match status" value="1"/>
</dbReference>
<feature type="region of interest" description="Disordered" evidence="4">
    <location>
        <begin position="284"/>
        <end position="303"/>
    </location>
</feature>
<dbReference type="Gene3D" id="3.30.70.330">
    <property type="match status" value="2"/>
</dbReference>
<reference evidence="6" key="1">
    <citation type="submission" date="2025-05" db="UniProtKB">
        <authorList>
            <consortium name="RefSeq"/>
        </authorList>
    </citation>
    <scope>NUCLEOTIDE SEQUENCE [LARGE SCALE GENOMIC DNA]</scope>
</reference>
<sequence length="303" mass="33593">MGDENGEVVPDQQSEATSETTVNNTTTENTEYIRDLILDKEEMKKMFVGGITTDSTDEELKTFFEQVANGKVSDHVIIKKDTDKKSHFGFITFETSEMVDEVLLRRKDLNFKGRLLDVNRAVPKDNQSPGAHEKTKKLFIANLPKNNCSEDDIRKYFECRHPKKFGVIESVQLIKKKDEQGNKLEENKGYGFIMVSSEDMADKMAIQHATFEFGGRRIELKKSVPTNEIGGGKRGAGYAARGAYGAAYSPYSYGGYGGWDGYGYGPGYGGAYDYGYGYGGGYAAPQPQRGSRGGVRGGRYAPY</sequence>
<evidence type="ECO:0000256" key="2">
    <source>
        <dbReference type="ARBA" id="ARBA00022884"/>
    </source>
</evidence>
<dbReference type="InterPro" id="IPR012677">
    <property type="entry name" value="Nucleotide-bd_a/b_plait_sf"/>
</dbReference>
<evidence type="ECO:0000256" key="1">
    <source>
        <dbReference type="ARBA" id="ARBA00022737"/>
    </source>
</evidence>
<dbReference type="PANTHER" id="PTHR48032:SF6">
    <property type="entry name" value="RNA-BINDING (RRM_RBD_RNP MOTIFS) FAMILY PROTEIN"/>
    <property type="match status" value="1"/>
</dbReference>
<name>A0ABM4B6G7_HYDVU</name>
<dbReference type="Proteomes" id="UP001652625">
    <property type="component" value="Chromosome 01"/>
</dbReference>
<reference evidence="7" key="2">
    <citation type="submission" date="2025-08" db="UniProtKB">
        <authorList>
            <consortium name="RefSeq"/>
        </authorList>
    </citation>
    <scope>IDENTIFICATION</scope>
</reference>
<feature type="compositionally biased region" description="Low complexity" evidence="4">
    <location>
        <begin position="17"/>
        <end position="30"/>
    </location>
</feature>
<keyword evidence="6" id="KW-1185">Reference proteome</keyword>
<keyword evidence="2 3" id="KW-0694">RNA-binding</keyword>
<evidence type="ECO:0000313" key="7">
    <source>
        <dbReference type="RefSeq" id="XP_065644440.1"/>
    </source>
</evidence>
<evidence type="ECO:0000313" key="6">
    <source>
        <dbReference type="Proteomes" id="UP001652625"/>
    </source>
</evidence>